<comment type="caution">
    <text evidence="2">The sequence shown here is derived from an EMBL/GenBank/DDBJ whole genome shotgun (WGS) entry which is preliminary data.</text>
</comment>
<name>A0A558BZE9_9BACT</name>
<feature type="signal peptide" evidence="1">
    <location>
        <begin position="1"/>
        <end position="19"/>
    </location>
</feature>
<accession>A0A558BZE9</accession>
<evidence type="ECO:0008006" key="4">
    <source>
        <dbReference type="Google" id="ProtNLM"/>
    </source>
</evidence>
<evidence type="ECO:0000256" key="1">
    <source>
        <dbReference type="SAM" id="SignalP"/>
    </source>
</evidence>
<feature type="chain" id="PRO_5035152750" description="Lipocalin-like domain-containing protein" evidence="1">
    <location>
        <begin position="20"/>
        <end position="149"/>
    </location>
</feature>
<keyword evidence="3" id="KW-1185">Reference proteome</keyword>
<evidence type="ECO:0000313" key="2">
    <source>
        <dbReference type="EMBL" id="TVT41899.1"/>
    </source>
</evidence>
<dbReference type="AlphaFoldDB" id="A0A558BZE9"/>
<evidence type="ECO:0000313" key="3">
    <source>
        <dbReference type="Proteomes" id="UP000317624"/>
    </source>
</evidence>
<sequence length="149" mass="16652">MFSPRLARLAAFFFLLGLAACQPQHPTQLPLGELAKLHGTWLLVPEDSHADTLTYRRNTYRFRYQPGGRPGFRLGQAGSFVRYDVAPGGGLLAQEGTWAETSTGRLLVHLPGLEPAEPDYELELLSYKQGVLRLRRLAERPAVEVIRNP</sequence>
<protein>
    <recommendedName>
        <fullName evidence="4">Lipocalin-like domain-containing protein</fullName>
    </recommendedName>
</protein>
<proteinExistence type="predicted"/>
<dbReference type="RefSeq" id="WP_144847323.1">
    <property type="nucleotide sequence ID" value="NZ_VMRJ01000002.1"/>
</dbReference>
<reference evidence="2 3" key="1">
    <citation type="submission" date="2019-07" db="EMBL/GenBank/DDBJ databases">
        <title>Hymenobacter sp. straun FUR1 Genome sequencing and assembly.</title>
        <authorList>
            <person name="Chhetri G."/>
        </authorList>
    </citation>
    <scope>NUCLEOTIDE SEQUENCE [LARGE SCALE GENOMIC DNA]</scope>
    <source>
        <strain evidence="2 3">Fur1</strain>
    </source>
</reference>
<dbReference type="EMBL" id="VMRJ01000002">
    <property type="protein sequence ID" value="TVT41899.1"/>
    <property type="molecule type" value="Genomic_DNA"/>
</dbReference>
<keyword evidence="1" id="KW-0732">Signal</keyword>
<dbReference type="OrthoDB" id="2651079at2"/>
<dbReference type="Proteomes" id="UP000317624">
    <property type="component" value="Unassembled WGS sequence"/>
</dbReference>
<dbReference type="PROSITE" id="PS51257">
    <property type="entry name" value="PROKAR_LIPOPROTEIN"/>
    <property type="match status" value="1"/>
</dbReference>
<organism evidence="2 3">
    <name type="scientific">Hymenobacter setariae</name>
    <dbReference type="NCBI Taxonomy" id="2594794"/>
    <lineage>
        <taxon>Bacteria</taxon>
        <taxon>Pseudomonadati</taxon>
        <taxon>Bacteroidota</taxon>
        <taxon>Cytophagia</taxon>
        <taxon>Cytophagales</taxon>
        <taxon>Hymenobacteraceae</taxon>
        <taxon>Hymenobacter</taxon>
    </lineage>
</organism>
<gene>
    <name evidence="2" type="ORF">FNT36_10800</name>
</gene>